<dbReference type="InterPro" id="IPR023765">
    <property type="entry name" value="SBP_5_CS"/>
</dbReference>
<evidence type="ECO:0000313" key="7">
    <source>
        <dbReference type="EMBL" id="MFD1928606.1"/>
    </source>
</evidence>
<dbReference type="RefSeq" id="WP_381538078.1">
    <property type="nucleotide sequence ID" value="NZ_JBHUGI010000032.1"/>
</dbReference>
<name>A0ABW4SGR5_9BACL</name>
<dbReference type="PIRSF" id="PIRSF002741">
    <property type="entry name" value="MppA"/>
    <property type="match status" value="1"/>
</dbReference>
<evidence type="ECO:0000256" key="3">
    <source>
        <dbReference type="ARBA" id="ARBA00022729"/>
    </source>
</evidence>
<protein>
    <submittedName>
        <fullName evidence="7">ABC transporter substrate-binding protein</fullName>
    </submittedName>
</protein>
<dbReference type="InterPro" id="IPR000914">
    <property type="entry name" value="SBP_5_dom"/>
</dbReference>
<feature type="chain" id="PRO_5047462776" evidence="5">
    <location>
        <begin position="24"/>
        <end position="537"/>
    </location>
</feature>
<dbReference type="SUPFAM" id="SSF53850">
    <property type="entry name" value="Periplasmic binding protein-like II"/>
    <property type="match status" value="1"/>
</dbReference>
<comment type="similarity">
    <text evidence="2">Belongs to the bacterial solute-binding protein 5 family.</text>
</comment>
<evidence type="ECO:0000256" key="2">
    <source>
        <dbReference type="ARBA" id="ARBA00005695"/>
    </source>
</evidence>
<dbReference type="Pfam" id="PF00496">
    <property type="entry name" value="SBP_bac_5"/>
    <property type="match status" value="1"/>
</dbReference>
<evidence type="ECO:0000256" key="1">
    <source>
        <dbReference type="ARBA" id="ARBA00004193"/>
    </source>
</evidence>
<dbReference type="Gene3D" id="3.90.76.10">
    <property type="entry name" value="Dipeptide-binding Protein, Domain 1"/>
    <property type="match status" value="1"/>
</dbReference>
<sequence length="537" mass="59873">MKLKSFMYIMLLLALSMVIVACSNDKEEADKSKEEDKTETTDTEKEDNAEVEEGGELQVAVPAQPPTLDVVTTTATAARDISQHIYEALVTYNSKLEVEPMLAESYDISEDGKTVTFHLREGIKFHNGDDLTADDVVASMERWQGLSSSAKTFIDGTTYEATDAKTVVAHIVKPSVLDMFIFADMTQFAAIMPKSIIDAASADGVDEYIGTGPYKFEEWKQDQYIHLTKYSDFISRTEAPDGLSGEKKAISSDIFFNFLTDPSTRVAGLMSAEYDVATAIPQDNVKLLDSNDDLKTKIVPSSLLVAMFNNKVGAFTDKKMRQAVNAAINVEDVLISAYSNEEFFVKDHALVKDKESGWYTDEGSEEYNSFDPEKAKELLKEAGYNGEEIVLLTIREYESFYNSAVVIQQQLEAVGINLKLDVRDAASALELTKDENAWDIWIDEFAFRPLPVQQLFLNPEYMGWPNSPALADINDKILYAPTLEAAQEFSPDFHKIFWDEVTTVKLGNNSNVTGMQEGMEGYQFISGPILWNVSSSK</sequence>
<evidence type="ECO:0000256" key="4">
    <source>
        <dbReference type="SAM" id="MobiDB-lite"/>
    </source>
</evidence>
<dbReference type="PROSITE" id="PS01040">
    <property type="entry name" value="SBP_BACTERIAL_5"/>
    <property type="match status" value="1"/>
</dbReference>
<keyword evidence="8" id="KW-1185">Reference proteome</keyword>
<dbReference type="EMBL" id="JBHUGI010000032">
    <property type="protein sequence ID" value="MFD1928606.1"/>
    <property type="molecule type" value="Genomic_DNA"/>
</dbReference>
<dbReference type="PANTHER" id="PTHR30290">
    <property type="entry name" value="PERIPLASMIC BINDING COMPONENT OF ABC TRANSPORTER"/>
    <property type="match status" value="1"/>
</dbReference>
<dbReference type="PANTHER" id="PTHR30290:SF38">
    <property type="entry name" value="D,D-DIPEPTIDE-BINDING PERIPLASMIC PROTEIN DDPA-RELATED"/>
    <property type="match status" value="1"/>
</dbReference>
<evidence type="ECO:0000259" key="6">
    <source>
        <dbReference type="Pfam" id="PF00496"/>
    </source>
</evidence>
<evidence type="ECO:0000256" key="5">
    <source>
        <dbReference type="SAM" id="SignalP"/>
    </source>
</evidence>
<dbReference type="Proteomes" id="UP001597218">
    <property type="component" value="Unassembled WGS sequence"/>
</dbReference>
<dbReference type="InterPro" id="IPR039424">
    <property type="entry name" value="SBP_5"/>
</dbReference>
<dbReference type="Gene3D" id="3.10.105.10">
    <property type="entry name" value="Dipeptide-binding Protein, Domain 3"/>
    <property type="match status" value="1"/>
</dbReference>
<feature type="compositionally biased region" description="Basic and acidic residues" evidence="4">
    <location>
        <begin position="26"/>
        <end position="48"/>
    </location>
</feature>
<gene>
    <name evidence="7" type="ORF">ACFSFY_11255</name>
</gene>
<accession>A0ABW4SGR5</accession>
<feature type="domain" description="Solute-binding protein family 5" evidence="6">
    <location>
        <begin position="97"/>
        <end position="451"/>
    </location>
</feature>
<reference evidence="8" key="1">
    <citation type="journal article" date="2019" name="Int. J. Syst. Evol. Microbiol.">
        <title>The Global Catalogue of Microorganisms (GCM) 10K type strain sequencing project: providing services to taxonomists for standard genome sequencing and annotation.</title>
        <authorList>
            <consortium name="The Broad Institute Genomics Platform"/>
            <consortium name="The Broad Institute Genome Sequencing Center for Infectious Disease"/>
            <person name="Wu L."/>
            <person name="Ma J."/>
        </authorList>
    </citation>
    <scope>NUCLEOTIDE SEQUENCE [LARGE SCALE GENOMIC DNA]</scope>
    <source>
        <strain evidence="8">CGMCC 4.7177</strain>
    </source>
</reference>
<comment type="subcellular location">
    <subcellularLocation>
        <location evidence="1">Cell membrane</location>
        <topology evidence="1">Lipid-anchor</topology>
    </subcellularLocation>
</comment>
<organism evidence="7 8">
    <name type="scientific">Sporosarcina siberiensis</name>
    <dbReference type="NCBI Taxonomy" id="1365606"/>
    <lineage>
        <taxon>Bacteria</taxon>
        <taxon>Bacillati</taxon>
        <taxon>Bacillota</taxon>
        <taxon>Bacilli</taxon>
        <taxon>Bacillales</taxon>
        <taxon>Caryophanaceae</taxon>
        <taxon>Sporosarcina</taxon>
    </lineage>
</organism>
<dbReference type="PROSITE" id="PS51257">
    <property type="entry name" value="PROKAR_LIPOPROTEIN"/>
    <property type="match status" value="1"/>
</dbReference>
<comment type="caution">
    <text evidence="7">The sequence shown here is derived from an EMBL/GenBank/DDBJ whole genome shotgun (WGS) entry which is preliminary data.</text>
</comment>
<feature type="region of interest" description="Disordered" evidence="4">
    <location>
        <begin position="26"/>
        <end position="55"/>
    </location>
</feature>
<feature type="signal peptide" evidence="5">
    <location>
        <begin position="1"/>
        <end position="23"/>
    </location>
</feature>
<evidence type="ECO:0000313" key="8">
    <source>
        <dbReference type="Proteomes" id="UP001597218"/>
    </source>
</evidence>
<keyword evidence="3 5" id="KW-0732">Signal</keyword>
<proteinExistence type="inferred from homology"/>
<dbReference type="Gene3D" id="3.40.190.10">
    <property type="entry name" value="Periplasmic binding protein-like II"/>
    <property type="match status" value="1"/>
</dbReference>
<dbReference type="InterPro" id="IPR030678">
    <property type="entry name" value="Peptide/Ni-bd"/>
</dbReference>